<accession>A0AAV4II71</accession>
<name>A0AAV4II71_9GAST</name>
<evidence type="ECO:0000313" key="2">
    <source>
        <dbReference type="Proteomes" id="UP000762676"/>
    </source>
</evidence>
<reference evidence="1 2" key="1">
    <citation type="journal article" date="2021" name="Elife">
        <title>Chloroplast acquisition without the gene transfer in kleptoplastic sea slugs, Plakobranchus ocellatus.</title>
        <authorList>
            <person name="Maeda T."/>
            <person name="Takahashi S."/>
            <person name="Yoshida T."/>
            <person name="Shimamura S."/>
            <person name="Takaki Y."/>
            <person name="Nagai Y."/>
            <person name="Toyoda A."/>
            <person name="Suzuki Y."/>
            <person name="Arimoto A."/>
            <person name="Ishii H."/>
            <person name="Satoh N."/>
            <person name="Nishiyama T."/>
            <person name="Hasebe M."/>
            <person name="Maruyama T."/>
            <person name="Minagawa J."/>
            <person name="Obokata J."/>
            <person name="Shigenobu S."/>
        </authorList>
    </citation>
    <scope>NUCLEOTIDE SEQUENCE [LARGE SCALE GENOMIC DNA]</scope>
</reference>
<dbReference type="AlphaFoldDB" id="A0AAV4II71"/>
<organism evidence="1 2">
    <name type="scientific">Elysia marginata</name>
    <dbReference type="NCBI Taxonomy" id="1093978"/>
    <lineage>
        <taxon>Eukaryota</taxon>
        <taxon>Metazoa</taxon>
        <taxon>Spiralia</taxon>
        <taxon>Lophotrochozoa</taxon>
        <taxon>Mollusca</taxon>
        <taxon>Gastropoda</taxon>
        <taxon>Heterobranchia</taxon>
        <taxon>Euthyneura</taxon>
        <taxon>Panpulmonata</taxon>
        <taxon>Sacoglossa</taxon>
        <taxon>Placobranchoidea</taxon>
        <taxon>Plakobranchidae</taxon>
        <taxon>Elysia</taxon>
    </lineage>
</organism>
<dbReference type="EMBL" id="BMAT01009626">
    <property type="protein sequence ID" value="GFS10128.1"/>
    <property type="molecule type" value="Genomic_DNA"/>
</dbReference>
<gene>
    <name evidence="1" type="ORF">ElyMa_004800000</name>
</gene>
<keyword evidence="2" id="KW-1185">Reference proteome</keyword>
<evidence type="ECO:0000313" key="1">
    <source>
        <dbReference type="EMBL" id="GFS10128.1"/>
    </source>
</evidence>
<comment type="caution">
    <text evidence="1">The sequence shown here is derived from an EMBL/GenBank/DDBJ whole genome shotgun (WGS) entry which is preliminary data.</text>
</comment>
<proteinExistence type="predicted"/>
<dbReference type="Proteomes" id="UP000762676">
    <property type="component" value="Unassembled WGS sequence"/>
</dbReference>
<sequence length="126" mass="14420">MTVFLRDPLDTCVFGSEDVGEFYHIRVAALYHRRIIRANIATSWGAPYPHRCRILHELFIYFSNEDNPRPGHGRSRPAFPHNNQSEFVSRISRSSRFHDNARVTSCDSLQNALTCSGEWRRGGGGQ</sequence>
<protein>
    <submittedName>
        <fullName evidence="1">Uncharacterized protein</fullName>
    </submittedName>
</protein>